<protein>
    <submittedName>
        <fullName evidence="2">Similar to Saccharomyces cerevisiae YNL230C ELA1 Elongin A</fullName>
    </submittedName>
</protein>
<feature type="region of interest" description="Disordered" evidence="1">
    <location>
        <begin position="270"/>
        <end position="444"/>
    </location>
</feature>
<feature type="compositionally biased region" description="Polar residues" evidence="1">
    <location>
        <begin position="178"/>
        <end position="194"/>
    </location>
</feature>
<dbReference type="InterPro" id="IPR010684">
    <property type="entry name" value="RNA_pol_II_trans_fac_SIII_A"/>
</dbReference>
<feature type="compositionally biased region" description="Basic residues" evidence="1">
    <location>
        <begin position="373"/>
        <end position="382"/>
    </location>
</feature>
<accession>A0A1X7R2L0</accession>
<gene>
    <name evidence="2" type="ORF">KASA_0O03465G</name>
</gene>
<dbReference type="GO" id="GO:0006368">
    <property type="term" value="P:transcription elongation by RNA polymerase II"/>
    <property type="evidence" value="ECO:0007669"/>
    <property type="project" value="InterPro"/>
</dbReference>
<evidence type="ECO:0000256" key="1">
    <source>
        <dbReference type="SAM" id="MobiDB-lite"/>
    </source>
</evidence>
<dbReference type="Pfam" id="PF06881">
    <property type="entry name" value="Elongin_A"/>
    <property type="match status" value="1"/>
</dbReference>
<reference evidence="2 3" key="1">
    <citation type="submission" date="2017-04" db="EMBL/GenBank/DDBJ databases">
        <authorList>
            <person name="Afonso C.L."/>
            <person name="Miller P.J."/>
            <person name="Scott M.A."/>
            <person name="Spackman E."/>
            <person name="Goraichik I."/>
            <person name="Dimitrov K.M."/>
            <person name="Suarez D.L."/>
            <person name="Swayne D.E."/>
        </authorList>
    </citation>
    <scope>NUCLEOTIDE SEQUENCE [LARGE SCALE GENOMIC DNA]</scope>
</reference>
<evidence type="ECO:0000313" key="2">
    <source>
        <dbReference type="EMBL" id="SMN19764.1"/>
    </source>
</evidence>
<dbReference type="OrthoDB" id="21513at2759"/>
<feature type="compositionally biased region" description="Polar residues" evidence="1">
    <location>
        <begin position="384"/>
        <end position="399"/>
    </location>
</feature>
<dbReference type="AlphaFoldDB" id="A0A1X7R2L0"/>
<dbReference type="GO" id="GO:0070449">
    <property type="term" value="C:elongin complex"/>
    <property type="evidence" value="ECO:0007669"/>
    <property type="project" value="InterPro"/>
</dbReference>
<feature type="compositionally biased region" description="Polar residues" evidence="1">
    <location>
        <begin position="305"/>
        <end position="314"/>
    </location>
</feature>
<dbReference type="STRING" id="1789683.A0A1X7R2L0"/>
<evidence type="ECO:0000313" key="3">
    <source>
        <dbReference type="Proteomes" id="UP000196158"/>
    </source>
</evidence>
<dbReference type="Gene3D" id="6.10.250.3180">
    <property type="match status" value="1"/>
</dbReference>
<name>A0A1X7R2L0_9SACH</name>
<proteinExistence type="predicted"/>
<feature type="compositionally biased region" description="Basic and acidic residues" evidence="1">
    <location>
        <begin position="279"/>
        <end position="294"/>
    </location>
</feature>
<feature type="region of interest" description="Disordered" evidence="1">
    <location>
        <begin position="171"/>
        <end position="228"/>
    </location>
</feature>
<feature type="compositionally biased region" description="Polar residues" evidence="1">
    <location>
        <begin position="322"/>
        <end position="343"/>
    </location>
</feature>
<dbReference type="Proteomes" id="UP000196158">
    <property type="component" value="Unassembled WGS sequence"/>
</dbReference>
<feature type="compositionally biased region" description="Basic and acidic residues" evidence="1">
    <location>
        <begin position="201"/>
        <end position="224"/>
    </location>
</feature>
<keyword evidence="3" id="KW-1185">Reference proteome</keyword>
<dbReference type="EMBL" id="FXLY01000004">
    <property type="protein sequence ID" value="SMN19764.1"/>
    <property type="molecule type" value="Genomic_DNA"/>
</dbReference>
<organism evidence="2 3">
    <name type="scientific">Maudiozyma saulgeensis</name>
    <dbReference type="NCBI Taxonomy" id="1789683"/>
    <lineage>
        <taxon>Eukaryota</taxon>
        <taxon>Fungi</taxon>
        <taxon>Dikarya</taxon>
        <taxon>Ascomycota</taxon>
        <taxon>Saccharomycotina</taxon>
        <taxon>Saccharomycetes</taxon>
        <taxon>Saccharomycetales</taxon>
        <taxon>Saccharomycetaceae</taxon>
        <taxon>Maudiozyma</taxon>
    </lineage>
</organism>
<sequence length="444" mass="52397">MQENKPAGNKRRVRKLSEYCQIELMKNPKLLENVANVPYHLLEDVFKQINLEPEHLMKLEESNIFFIFEDDDLWLDFLTKEYPTNIPYSYVSNKRPIENYYMKIYDKYEKQLNEYEIDLFDRYVMNKLRKDTQRNKYKIPSRMLFEQYYKDAEKKKMKSAERLRQSVHKLDEERKKNQTTTVDYSKFMQTTQSNKGRKRKEYWDDRNPIKSIDKYNSSQHRDMPLKPPPARIAFGGVAGRPLNKMPTIIRSPMTEIRNSISKPMTPLIRQKSNISDNDNDSHSDLSKSDSDVNHSPKKKRPFPSSRRNQPTQNIFLKKRTPTRVNVTTTKQPENNDNTPTGHQQELDSKIKQPSNTTIPTRRPNKTRSVNSGTKKKRSKFFHHTGSSTEPEPVSSQNNKPVIKRHIPRVHMDTIQQQQPKEPSKPAKRLTSLKNYLTNKGVDPR</sequence>